<keyword evidence="2" id="KW-1185">Reference proteome</keyword>
<sequence>MSMGGSVAVHAAARKVIRNLASLVVIDLFKAHDVALVVPDLGFKGLEFGGWEFRSLGFEF</sequence>
<protein>
    <submittedName>
        <fullName evidence="1">Uncharacterized protein</fullName>
    </submittedName>
</protein>
<dbReference type="EMBL" id="CP097510">
    <property type="protein sequence ID" value="URE34630.1"/>
    <property type="molecule type" value="Genomic_DNA"/>
</dbReference>
<reference evidence="1" key="1">
    <citation type="submission" date="2022-05" db="EMBL/GenBank/DDBJ databases">
        <title>The Musa troglodytarum L. genome provides insights into the mechanism of non-climacteric behaviour and enrichment of carotenoids.</title>
        <authorList>
            <person name="Wang J."/>
        </authorList>
    </citation>
    <scope>NUCLEOTIDE SEQUENCE</scope>
    <source>
        <tissue evidence="1">Leaf</tissue>
    </source>
</reference>
<accession>A0A9E7HK48</accession>
<proteinExistence type="predicted"/>
<gene>
    <name evidence="1" type="ORF">MUK42_14569</name>
</gene>
<dbReference type="Proteomes" id="UP001055439">
    <property type="component" value="Chromosome 8"/>
</dbReference>
<evidence type="ECO:0000313" key="1">
    <source>
        <dbReference type="EMBL" id="URE34630.1"/>
    </source>
</evidence>
<dbReference type="AlphaFoldDB" id="A0A9E7HK48"/>
<organism evidence="1 2">
    <name type="scientific">Musa troglodytarum</name>
    <name type="common">fe'i banana</name>
    <dbReference type="NCBI Taxonomy" id="320322"/>
    <lineage>
        <taxon>Eukaryota</taxon>
        <taxon>Viridiplantae</taxon>
        <taxon>Streptophyta</taxon>
        <taxon>Embryophyta</taxon>
        <taxon>Tracheophyta</taxon>
        <taxon>Spermatophyta</taxon>
        <taxon>Magnoliopsida</taxon>
        <taxon>Liliopsida</taxon>
        <taxon>Zingiberales</taxon>
        <taxon>Musaceae</taxon>
        <taxon>Musa</taxon>
    </lineage>
</organism>
<evidence type="ECO:0000313" key="2">
    <source>
        <dbReference type="Proteomes" id="UP001055439"/>
    </source>
</evidence>
<name>A0A9E7HK48_9LILI</name>